<evidence type="ECO:0000313" key="2">
    <source>
        <dbReference type="Proteomes" id="UP000005801"/>
    </source>
</evidence>
<protein>
    <submittedName>
        <fullName evidence="1">Uncharacterized protein</fullName>
    </submittedName>
</protein>
<evidence type="ECO:0000313" key="1">
    <source>
        <dbReference type="EMBL" id="EDM80106.1"/>
    </source>
</evidence>
<keyword evidence="2" id="KW-1185">Reference proteome</keyword>
<accession>A6G1R6</accession>
<comment type="caution">
    <text evidence="1">The sequence shown here is derived from an EMBL/GenBank/DDBJ whole genome shotgun (WGS) entry which is preliminary data.</text>
</comment>
<dbReference type="Proteomes" id="UP000005801">
    <property type="component" value="Unassembled WGS sequence"/>
</dbReference>
<gene>
    <name evidence="1" type="ORF">PPSIR1_35687</name>
</gene>
<name>A6G1R6_9BACT</name>
<organism evidence="1 2">
    <name type="scientific">Plesiocystis pacifica SIR-1</name>
    <dbReference type="NCBI Taxonomy" id="391625"/>
    <lineage>
        <taxon>Bacteria</taxon>
        <taxon>Pseudomonadati</taxon>
        <taxon>Myxococcota</taxon>
        <taxon>Polyangia</taxon>
        <taxon>Nannocystales</taxon>
        <taxon>Nannocystaceae</taxon>
        <taxon>Plesiocystis</taxon>
    </lineage>
</organism>
<dbReference type="AlphaFoldDB" id="A6G1R6"/>
<reference evidence="1 2" key="1">
    <citation type="submission" date="2007-06" db="EMBL/GenBank/DDBJ databases">
        <authorList>
            <person name="Shimkets L."/>
            <person name="Ferriera S."/>
            <person name="Johnson J."/>
            <person name="Kravitz S."/>
            <person name="Beeson K."/>
            <person name="Sutton G."/>
            <person name="Rogers Y.-H."/>
            <person name="Friedman R."/>
            <person name="Frazier M."/>
            <person name="Venter J.C."/>
        </authorList>
    </citation>
    <scope>NUCLEOTIDE SEQUENCE [LARGE SCALE GENOMIC DNA]</scope>
    <source>
        <strain evidence="1 2">SIR-1</strain>
    </source>
</reference>
<sequence>MLAALSGGAWLLLPAGQAHAERLCVKWEIRTEDSGMGIQAGPNAGGTEDKYAGANAGATASALGVRVRISRPGWAQTYDTAPGSGCVDWSDSSWSGDYDVRVYGYQTDANDNVVRIHDSQSDSCAVAPGATYSLLIQDYTPSGGTDVMKVGDEIGRWTTQAMLGYGLYRYHDGVHDKTIHAGFDEGNGDGQCNSSAHDGTLNSFITSGRHCVQYSDCAADDDRRKKFLVGHEFGHALTALHYGDKAGATNGDEPGADSGWLGITDDNSCANSSVYDITDVEWSSIAFREGFAHFVSAKIFNDREKSASTGLYEGAFHWGGSHSQDLQRPNRGQVSASDNRYDDLCCASTSGCGTGTGVIGDWMRFLWDWYANEGFLGSCTQQPTKLNMLWLYTRTRQEGGLLRNNYFQKLQDGADAMNLPTCLEDGMLDIHAALNGVDQ</sequence>
<dbReference type="EMBL" id="ABCS01000013">
    <property type="protein sequence ID" value="EDM80106.1"/>
    <property type="molecule type" value="Genomic_DNA"/>
</dbReference>
<proteinExistence type="predicted"/>